<organism evidence="6 7">
    <name type="scientific">Varroa destructor</name>
    <name type="common">Honeybee mite</name>
    <dbReference type="NCBI Taxonomy" id="109461"/>
    <lineage>
        <taxon>Eukaryota</taxon>
        <taxon>Metazoa</taxon>
        <taxon>Ecdysozoa</taxon>
        <taxon>Arthropoda</taxon>
        <taxon>Chelicerata</taxon>
        <taxon>Arachnida</taxon>
        <taxon>Acari</taxon>
        <taxon>Parasitiformes</taxon>
        <taxon>Mesostigmata</taxon>
        <taxon>Gamasina</taxon>
        <taxon>Dermanyssoidea</taxon>
        <taxon>Varroidae</taxon>
        <taxon>Varroa</taxon>
    </lineage>
</organism>
<dbReference type="InterPro" id="IPR000859">
    <property type="entry name" value="CUB_dom"/>
</dbReference>
<accession>A0A7M7L7X5</accession>
<dbReference type="InterPro" id="IPR036055">
    <property type="entry name" value="LDL_receptor-like_sf"/>
</dbReference>
<dbReference type="CDD" id="cd00112">
    <property type="entry name" value="LDLa"/>
    <property type="match status" value="1"/>
</dbReference>
<dbReference type="OrthoDB" id="10037824at2759"/>
<dbReference type="PANTHER" id="PTHR47537:SF3">
    <property type="entry name" value="CUB DOMAIN-CONTAINING PROTEIN"/>
    <property type="match status" value="1"/>
</dbReference>
<dbReference type="SMART" id="SM00042">
    <property type="entry name" value="CUB"/>
    <property type="match status" value="1"/>
</dbReference>
<feature type="domain" description="CUB" evidence="5">
    <location>
        <begin position="268"/>
        <end position="379"/>
    </location>
</feature>
<keyword evidence="1 2" id="KW-1015">Disulfide bond</keyword>
<feature type="transmembrane region" description="Helical" evidence="3">
    <location>
        <begin position="964"/>
        <end position="988"/>
    </location>
</feature>
<feature type="domain" description="CUB" evidence="5">
    <location>
        <begin position="422"/>
        <end position="578"/>
    </location>
</feature>
<evidence type="ECO:0000259" key="5">
    <source>
        <dbReference type="PROSITE" id="PS01180"/>
    </source>
</evidence>
<dbReference type="Proteomes" id="UP000594260">
    <property type="component" value="Unplaced"/>
</dbReference>
<keyword evidence="7" id="KW-1185">Reference proteome</keyword>
<dbReference type="GO" id="GO:0005886">
    <property type="term" value="C:plasma membrane"/>
    <property type="evidence" value="ECO:0007669"/>
    <property type="project" value="TreeGrafter"/>
</dbReference>
<dbReference type="SMART" id="SM00192">
    <property type="entry name" value="LDLa"/>
    <property type="match status" value="2"/>
</dbReference>
<dbReference type="Gene3D" id="2.60.120.290">
    <property type="entry name" value="Spermadhesin, CUB domain"/>
    <property type="match status" value="3"/>
</dbReference>
<dbReference type="PANTHER" id="PTHR47537">
    <property type="entry name" value="CUBILIN"/>
    <property type="match status" value="1"/>
</dbReference>
<dbReference type="GeneID" id="111255484"/>
<evidence type="ECO:0000256" key="3">
    <source>
        <dbReference type="SAM" id="Phobius"/>
    </source>
</evidence>
<dbReference type="SUPFAM" id="SSF49854">
    <property type="entry name" value="Spermadhesin, CUB domain"/>
    <property type="match status" value="2"/>
</dbReference>
<dbReference type="InterPro" id="IPR023415">
    <property type="entry name" value="LDLR_class-A_CS"/>
</dbReference>
<feature type="disulfide bond" evidence="2">
    <location>
        <begin position="33"/>
        <end position="45"/>
    </location>
</feature>
<dbReference type="PROSITE" id="PS50068">
    <property type="entry name" value="LDLRA_2"/>
    <property type="match status" value="1"/>
</dbReference>
<comment type="caution">
    <text evidence="2">Lacks conserved residue(s) required for the propagation of feature annotation.</text>
</comment>
<dbReference type="SUPFAM" id="SSF57424">
    <property type="entry name" value="LDL receptor-like module"/>
    <property type="match status" value="2"/>
</dbReference>
<dbReference type="CDD" id="cd00041">
    <property type="entry name" value="CUB"/>
    <property type="match status" value="1"/>
</dbReference>
<dbReference type="PRINTS" id="PR00261">
    <property type="entry name" value="LDLRECEPTOR"/>
</dbReference>
<evidence type="ECO:0000256" key="2">
    <source>
        <dbReference type="PROSITE-ProRule" id="PRU00124"/>
    </source>
</evidence>
<dbReference type="KEGG" id="vde:111255484"/>
<protein>
    <recommendedName>
        <fullName evidence="5">CUB domain-containing protein</fullName>
    </recommendedName>
</protein>
<dbReference type="OMA" id="PECPRKQ"/>
<dbReference type="Pfam" id="PF00057">
    <property type="entry name" value="Ldl_recept_a"/>
    <property type="match status" value="1"/>
</dbReference>
<dbReference type="InterPro" id="IPR002172">
    <property type="entry name" value="LDrepeatLR_classA_rpt"/>
</dbReference>
<evidence type="ECO:0000313" key="6">
    <source>
        <dbReference type="EnsemblMetazoa" id="XP_022673234"/>
    </source>
</evidence>
<dbReference type="Pfam" id="PF25090">
    <property type="entry name" value="DUF7805"/>
    <property type="match status" value="1"/>
</dbReference>
<dbReference type="FunCoup" id="A0A7M7L7X5">
    <property type="interactions" value="77"/>
</dbReference>
<feature type="signal peptide" evidence="4">
    <location>
        <begin position="1"/>
        <end position="17"/>
    </location>
</feature>
<dbReference type="Pfam" id="PF00431">
    <property type="entry name" value="CUB"/>
    <property type="match status" value="1"/>
</dbReference>
<reference evidence="6" key="1">
    <citation type="submission" date="2021-01" db="UniProtKB">
        <authorList>
            <consortium name="EnsemblMetazoa"/>
        </authorList>
    </citation>
    <scope>IDENTIFICATION</scope>
</reference>
<dbReference type="InterPro" id="IPR056707">
    <property type="entry name" value="DUF7805"/>
</dbReference>
<keyword evidence="3" id="KW-0812">Transmembrane</keyword>
<dbReference type="EnsemblMetazoa" id="XM_022817499">
    <property type="protein sequence ID" value="XP_022673234"/>
    <property type="gene ID" value="LOC111255484"/>
</dbReference>
<dbReference type="InterPro" id="IPR053207">
    <property type="entry name" value="Non-NMDA_GluR_Accessory"/>
</dbReference>
<dbReference type="RefSeq" id="XP_022673234.1">
    <property type="nucleotide sequence ID" value="XM_022817499.1"/>
</dbReference>
<evidence type="ECO:0000256" key="4">
    <source>
        <dbReference type="SAM" id="SignalP"/>
    </source>
</evidence>
<feature type="disulfide bond" evidence="2">
    <location>
        <begin position="40"/>
        <end position="58"/>
    </location>
</feature>
<dbReference type="PROSITE" id="PS01209">
    <property type="entry name" value="LDLRA_1"/>
    <property type="match status" value="1"/>
</dbReference>
<evidence type="ECO:0000313" key="7">
    <source>
        <dbReference type="Proteomes" id="UP000594260"/>
    </source>
</evidence>
<keyword evidence="3" id="KW-1133">Transmembrane helix</keyword>
<dbReference type="AlphaFoldDB" id="A0A7M7L7X5"/>
<feature type="chain" id="PRO_5029580453" description="CUB domain-containing protein" evidence="4">
    <location>
        <begin position="18"/>
        <end position="1011"/>
    </location>
</feature>
<keyword evidence="4" id="KW-0732">Signal</keyword>
<proteinExistence type="predicted"/>
<sequence>MDWALAYMLLIVACASAKNSFALVEGPPSVLACKLSEFQCDNSRCIALNKFCDGTDDCGDTSDEPMGCTNCNRTFFGEVGTKNPIRIAEPFQRNLPFVCTMHFVAAGAEFGDIVELTFLNFQVGTLESDRNQTASCYNGHLALTEPTASSPIVRTSQTRGFTQFLSAATGRQPVAAPLSSFYDSSELDQPEFGRFCGDLINTGGPVIFFSERNNVTLQVVIPNRASLHSYSFNLYLTYRFHPSKPSRTRYGDSKDPIDLGVRAPESFCDRIFENCDRKKCKIRSPNFPGFYLRNFTCRFTIRQLTSPQGTQAQIVLSQKNEYKISIYTGRTAPGGASSQRALTSDCLGDVVRIYDGGNSQASVLSRFCGSGSLTEVVSSGPESRVELHSVGAQQLYASKLELDVEVRFVKADDFRVEPGGKCTFEIDGSRAERRGLIYTPNHTIPPNTTCSFHFKGRGVHDRVWIYFLSYFVEDKQRWSNAEKCDVASLEIVDLGAQELFQDANSSIDHSTRRFCEKSSPRICARAAEYPQFIPLRPCRLPDDSYLSTGSDLVIRQKFFKSSDVPLRRSSFMARYEFVDTEQAGIDMGPHHGPCHRHFQSSTSKFGHFASPKNVFMYGRGGSENITCSYYFSGMASEKLRIYLINLNLPTTQCAHFYDEATQRYTCRMVTSRTNAAKISAVQVTDHWGETFTPMGCFCNTTSQLRKPILIESVGNNVTLSFTVQGMSALEDFNYFGFEATYEFRPATSCEGGTARRNGSEGELTFVAKDISSQDTPLRCRWYIESSPKKYLYLKFQGHDGSRAASCNPGTNKFVVYADGISDPVAVVCTDGDSNLANGDAKSLTTDAFHAPKDPPQSEPQFDLFSLSWYNESERQPRGLPTRRNVDRVLVEAIAVKAGAFKVRWLEVTKPFLRTSSGLTLRNVNCLYECPELSACISPELWCDGTVHCPSGHDERPEHCHQFPIIYLAIACGALLATLVITSAGTLLYCRRGKDRKTRDIPNDVQLEPPNS</sequence>
<dbReference type="InParanoid" id="A0A7M7L7X5"/>
<keyword evidence="3" id="KW-0472">Membrane</keyword>
<dbReference type="InterPro" id="IPR035914">
    <property type="entry name" value="Sperma_CUB_dom_sf"/>
</dbReference>
<name>A0A7M7L7X5_VARDE</name>
<dbReference type="Gene3D" id="4.10.400.10">
    <property type="entry name" value="Low-density Lipoprotein Receptor"/>
    <property type="match status" value="2"/>
</dbReference>
<evidence type="ECO:0000256" key="1">
    <source>
        <dbReference type="ARBA" id="ARBA00023157"/>
    </source>
</evidence>
<dbReference type="PROSITE" id="PS01180">
    <property type="entry name" value="CUB"/>
    <property type="match status" value="2"/>
</dbReference>